<gene>
    <name evidence="4" type="ORF">ABV298_27745</name>
</gene>
<keyword evidence="4" id="KW-0378">Hydrolase</keyword>
<evidence type="ECO:0000256" key="1">
    <source>
        <dbReference type="SAM" id="SignalP"/>
    </source>
</evidence>
<dbReference type="Gene3D" id="3.20.20.80">
    <property type="entry name" value="Glycosidases"/>
    <property type="match status" value="1"/>
</dbReference>
<dbReference type="InterPro" id="IPR025277">
    <property type="entry name" value="Apiosidase-like_cat_dom"/>
</dbReference>
<evidence type="ECO:0000259" key="2">
    <source>
        <dbReference type="Pfam" id="PF12904"/>
    </source>
</evidence>
<reference evidence="4" key="1">
    <citation type="submission" date="2024-06" db="EMBL/GenBank/DDBJ databases">
        <title>Sequencing and assembly of the genome of Dyadobacter sp. strain 676, a symbiont of Cyamopsis tetragonoloba.</title>
        <authorList>
            <person name="Guro P."/>
            <person name="Sazanova A."/>
            <person name="Kuznetsova I."/>
            <person name="Belimov A."/>
            <person name="Safronova V."/>
        </authorList>
    </citation>
    <scope>NUCLEOTIDE SEQUENCE</scope>
    <source>
        <strain evidence="4">676</strain>
    </source>
</reference>
<proteinExistence type="predicted"/>
<feature type="domain" description="Apiosidase-like catalytic" evidence="3">
    <location>
        <begin position="28"/>
        <end position="353"/>
    </location>
</feature>
<dbReference type="RefSeq" id="WP_353719385.1">
    <property type="nucleotide sequence ID" value="NZ_CP159289.1"/>
</dbReference>
<dbReference type="Pfam" id="PF12904">
    <property type="entry name" value="Collagen_bind_2"/>
    <property type="match status" value="1"/>
</dbReference>
<accession>A0AAU8FKM3</accession>
<keyword evidence="1" id="KW-0732">Signal</keyword>
<dbReference type="InterPro" id="IPR024749">
    <property type="entry name" value="Collagen-bd_put"/>
</dbReference>
<dbReference type="PANTHER" id="PTHR37836:SF3">
    <property type="entry name" value="ENDOGLUCANASE"/>
    <property type="match status" value="1"/>
</dbReference>
<dbReference type="InterPro" id="IPR017853">
    <property type="entry name" value="GH"/>
</dbReference>
<feature type="signal peptide" evidence="1">
    <location>
        <begin position="1"/>
        <end position="21"/>
    </location>
</feature>
<sequence length="455" mass="51727">MSPRRLLFPAILACSLTIARAQHYVVSENKHFLLKDGKPFCWLGDTAWELFHRLSRPDADYYLQKRAEQGFTVIQAVVLAEFDGLEVPNAYGEKPLIGNDPARPNERYFTHVDYIIDKAASYGLTIALLPTWGDKVFKNTWGKGPEIFNESNAGTYGKWLGNRYKSRPNLIWVLGGDRQPRKDSRDVEIWRAMADGIAEGVGGHDKALITYHPQPNREGSSEWFHSDEWFDFNMFQTGHCRDTPVYEYIQRAYNRMPAKPVIDGEPIYEDHPVCFNSKENGTSSAYDVRKSAYLDLLAGAFGHTYGCHDIWQMYAPDREAVNGPHVFWQQALDLPGALEMKYVRRLIESRPMIDRVPDQSVVAENALPAADRVQAARGKDYLFIYTASGKPFSVNPGKISGTSLDAFWYDPRTGKVRDAGKFDNKSVNRFIPPTSGYGHDWVLVVDDEAKRYPRP</sequence>
<dbReference type="Pfam" id="PF13204">
    <property type="entry name" value="Apiosidase"/>
    <property type="match status" value="1"/>
</dbReference>
<dbReference type="AlphaFoldDB" id="A0AAU8FKM3"/>
<dbReference type="SUPFAM" id="SSF51445">
    <property type="entry name" value="(Trans)glycosidases"/>
    <property type="match status" value="1"/>
</dbReference>
<evidence type="ECO:0000313" key="4">
    <source>
        <dbReference type="EMBL" id="XCH24062.1"/>
    </source>
</evidence>
<feature type="domain" description="Putative collagen-binding" evidence="2">
    <location>
        <begin position="356"/>
        <end position="446"/>
    </location>
</feature>
<dbReference type="GO" id="GO:0016787">
    <property type="term" value="F:hydrolase activity"/>
    <property type="evidence" value="ECO:0007669"/>
    <property type="project" value="UniProtKB-KW"/>
</dbReference>
<protein>
    <submittedName>
        <fullName evidence="4">Glycoside hydrolase family 140 protein</fullName>
    </submittedName>
</protein>
<feature type="chain" id="PRO_5043526624" evidence="1">
    <location>
        <begin position="22"/>
        <end position="455"/>
    </location>
</feature>
<organism evidence="4">
    <name type="scientific">Dyadobacter sp. 676</name>
    <dbReference type="NCBI Taxonomy" id="3088362"/>
    <lineage>
        <taxon>Bacteria</taxon>
        <taxon>Pseudomonadati</taxon>
        <taxon>Bacteroidota</taxon>
        <taxon>Cytophagia</taxon>
        <taxon>Cytophagales</taxon>
        <taxon>Spirosomataceae</taxon>
        <taxon>Dyadobacter</taxon>
    </lineage>
</organism>
<dbReference type="PANTHER" id="PTHR37836">
    <property type="entry name" value="LMO1036 PROTEIN"/>
    <property type="match status" value="1"/>
</dbReference>
<name>A0AAU8FKM3_9BACT</name>
<evidence type="ECO:0000259" key="3">
    <source>
        <dbReference type="Pfam" id="PF13204"/>
    </source>
</evidence>
<dbReference type="EMBL" id="CP159289">
    <property type="protein sequence ID" value="XCH24062.1"/>
    <property type="molecule type" value="Genomic_DNA"/>
</dbReference>